<comment type="caution">
    <text evidence="2">The sequence shown here is derived from an EMBL/GenBank/DDBJ whole genome shotgun (WGS) entry which is preliminary data.</text>
</comment>
<evidence type="ECO:0000313" key="3">
    <source>
        <dbReference type="Proteomes" id="UP001596501"/>
    </source>
</evidence>
<dbReference type="InterPro" id="IPR007076">
    <property type="entry name" value="TfoX_N"/>
</dbReference>
<proteinExistence type="predicted"/>
<accession>A0ABW2QJP5</accession>
<dbReference type="Proteomes" id="UP001596501">
    <property type="component" value="Unassembled WGS sequence"/>
</dbReference>
<dbReference type="InterPro" id="IPR047525">
    <property type="entry name" value="TfoX-like"/>
</dbReference>
<gene>
    <name evidence="2" type="ORF">ACFQPB_02210</name>
</gene>
<reference evidence="3" key="1">
    <citation type="journal article" date="2019" name="Int. J. Syst. Evol. Microbiol.">
        <title>The Global Catalogue of Microorganisms (GCM) 10K type strain sequencing project: providing services to taxonomists for standard genome sequencing and annotation.</title>
        <authorList>
            <consortium name="The Broad Institute Genomics Platform"/>
            <consortium name="The Broad Institute Genome Sequencing Center for Infectious Disease"/>
            <person name="Wu L."/>
            <person name="Ma J."/>
        </authorList>
    </citation>
    <scope>NUCLEOTIDE SEQUENCE [LARGE SCALE GENOMIC DNA]</scope>
    <source>
        <strain evidence="3">CGMCC 1.12371</strain>
    </source>
</reference>
<feature type="domain" description="TfoX N-terminal" evidence="1">
    <location>
        <begin position="16"/>
        <end position="111"/>
    </location>
</feature>
<name>A0ABW2QJP5_9BURK</name>
<dbReference type="SUPFAM" id="SSF159894">
    <property type="entry name" value="YgaC/TfoX-N like"/>
    <property type="match status" value="1"/>
</dbReference>
<evidence type="ECO:0000313" key="2">
    <source>
        <dbReference type="EMBL" id="MFC7407670.1"/>
    </source>
</evidence>
<sequence length="127" mass="13893">MSPLRPLPEFTAHCLDLLASVGPCQAKRMFGGWGISVDGITFAIIADLGSGERLWLKTDDLTAARFLAEGCLRFVYQAKGRDMALHYHAAPEAAMESPALMSDWAQLAWQTALAAQARPQPKKKPRP</sequence>
<dbReference type="RefSeq" id="WP_382202010.1">
    <property type="nucleotide sequence ID" value="NZ_JBHTCA010000001.1"/>
</dbReference>
<dbReference type="PANTHER" id="PTHR36121:SF1">
    <property type="entry name" value="PROTEIN SXY"/>
    <property type="match status" value="1"/>
</dbReference>
<dbReference type="EMBL" id="JBHTCA010000001">
    <property type="protein sequence ID" value="MFC7407670.1"/>
    <property type="molecule type" value="Genomic_DNA"/>
</dbReference>
<protein>
    <submittedName>
        <fullName evidence="2">TfoX/Sxy family protein</fullName>
    </submittedName>
</protein>
<evidence type="ECO:0000259" key="1">
    <source>
        <dbReference type="Pfam" id="PF04993"/>
    </source>
</evidence>
<keyword evidence="3" id="KW-1185">Reference proteome</keyword>
<organism evidence="2 3">
    <name type="scientific">Hydrogenophaga atypica</name>
    <dbReference type="NCBI Taxonomy" id="249409"/>
    <lineage>
        <taxon>Bacteria</taxon>
        <taxon>Pseudomonadati</taxon>
        <taxon>Pseudomonadota</taxon>
        <taxon>Betaproteobacteria</taxon>
        <taxon>Burkholderiales</taxon>
        <taxon>Comamonadaceae</taxon>
        <taxon>Hydrogenophaga</taxon>
    </lineage>
</organism>
<dbReference type="PANTHER" id="PTHR36121">
    <property type="entry name" value="PROTEIN SXY"/>
    <property type="match status" value="1"/>
</dbReference>
<dbReference type="Gene3D" id="3.30.1460.30">
    <property type="entry name" value="YgaC/TfoX-N like chaperone"/>
    <property type="match status" value="1"/>
</dbReference>
<dbReference type="Pfam" id="PF04993">
    <property type="entry name" value="TfoX_N"/>
    <property type="match status" value="1"/>
</dbReference>